<accession>A0A9D9J154</accession>
<reference evidence="2" key="2">
    <citation type="journal article" date="2021" name="PeerJ">
        <title>Extensive microbial diversity within the chicken gut microbiome revealed by metagenomics and culture.</title>
        <authorList>
            <person name="Gilroy R."/>
            <person name="Ravi A."/>
            <person name="Getino M."/>
            <person name="Pursley I."/>
            <person name="Horton D.L."/>
            <person name="Alikhan N.F."/>
            <person name="Baker D."/>
            <person name="Gharbi K."/>
            <person name="Hall N."/>
            <person name="Watson M."/>
            <person name="Adriaenssens E.M."/>
            <person name="Foster-Nyarko E."/>
            <person name="Jarju S."/>
            <person name="Secka A."/>
            <person name="Antonio M."/>
            <person name="Oren A."/>
            <person name="Chaudhuri R.R."/>
            <person name="La Ragione R."/>
            <person name="Hildebrand F."/>
            <person name="Pallen M.J."/>
        </authorList>
    </citation>
    <scope>NUCLEOTIDE SEQUENCE</scope>
    <source>
        <strain evidence="2">B3-2255</strain>
    </source>
</reference>
<evidence type="ECO:0000256" key="1">
    <source>
        <dbReference type="SAM" id="SignalP"/>
    </source>
</evidence>
<comment type="caution">
    <text evidence="2">The sequence shown here is derived from an EMBL/GenBank/DDBJ whole genome shotgun (WGS) entry which is preliminary data.</text>
</comment>
<proteinExistence type="predicted"/>
<reference evidence="2" key="1">
    <citation type="submission" date="2020-10" db="EMBL/GenBank/DDBJ databases">
        <authorList>
            <person name="Gilroy R."/>
        </authorList>
    </citation>
    <scope>NUCLEOTIDE SEQUENCE</scope>
    <source>
        <strain evidence="2">B3-2255</strain>
    </source>
</reference>
<keyword evidence="1" id="KW-0732">Signal</keyword>
<protein>
    <submittedName>
        <fullName evidence="2">Outer membrane lipoprotein carrier protein LolA</fullName>
    </submittedName>
</protein>
<feature type="chain" id="PRO_5039107480" evidence="1">
    <location>
        <begin position="22"/>
        <end position="241"/>
    </location>
</feature>
<sequence length="241" mass="25780">MAKTIFSIALLLIMLSLGVSGAVVRTGDSGAADPFDVFVYGIAALKESADGRIRASGTMEIKEGKYSGKSRFYIETSAGGYCAFGDGTEILNDGKYNYIIDSGSKEVTVTDFDMESRSVLSNPLSVLFELPQGFSVKKRTWQGSGESRCYAVELVPAGDETGLSYLTLYVLPDGTGLAGLELGIVQGGESRDGSRRQTSVTVDMDDFSMSVSGVFSARGFTPDLEALEMEGYFINDLRSGF</sequence>
<dbReference type="Gene3D" id="2.50.20.10">
    <property type="entry name" value="Lipoprotein localisation LolA/LolB/LppX"/>
    <property type="match status" value="1"/>
</dbReference>
<dbReference type="EMBL" id="JADILY010000172">
    <property type="protein sequence ID" value="MBO8482489.1"/>
    <property type="molecule type" value="Genomic_DNA"/>
</dbReference>
<name>A0A9D9J154_9BACT</name>
<organism evidence="2 3">
    <name type="scientific">Candidatus Merdivivens faecigallinarum</name>
    <dbReference type="NCBI Taxonomy" id="2840871"/>
    <lineage>
        <taxon>Bacteria</taxon>
        <taxon>Pseudomonadati</taxon>
        <taxon>Bacteroidota</taxon>
        <taxon>Bacteroidia</taxon>
        <taxon>Bacteroidales</taxon>
        <taxon>Muribaculaceae</taxon>
        <taxon>Muribaculaceae incertae sedis</taxon>
        <taxon>Candidatus Merdivivens</taxon>
    </lineage>
</organism>
<dbReference type="Proteomes" id="UP000823772">
    <property type="component" value="Unassembled WGS sequence"/>
</dbReference>
<dbReference type="InterPro" id="IPR004564">
    <property type="entry name" value="OM_lipoprot_carrier_LolA-like"/>
</dbReference>
<dbReference type="CDD" id="cd16325">
    <property type="entry name" value="LolA"/>
    <property type="match status" value="1"/>
</dbReference>
<dbReference type="AlphaFoldDB" id="A0A9D9J154"/>
<gene>
    <name evidence="2" type="ORF">IAC87_08110</name>
</gene>
<evidence type="ECO:0000313" key="3">
    <source>
        <dbReference type="Proteomes" id="UP000823772"/>
    </source>
</evidence>
<feature type="signal peptide" evidence="1">
    <location>
        <begin position="1"/>
        <end position="21"/>
    </location>
</feature>
<evidence type="ECO:0000313" key="2">
    <source>
        <dbReference type="EMBL" id="MBO8482489.1"/>
    </source>
</evidence>
<keyword evidence="2" id="KW-0449">Lipoprotein</keyword>